<feature type="region of interest" description="Disordered" evidence="1">
    <location>
        <begin position="110"/>
        <end position="133"/>
    </location>
</feature>
<dbReference type="AlphaFoldDB" id="A0AAD8WKU5"/>
<organism evidence="3 4">
    <name type="scientific">Lolium multiflorum</name>
    <name type="common">Italian ryegrass</name>
    <name type="synonym">Lolium perenne subsp. multiflorum</name>
    <dbReference type="NCBI Taxonomy" id="4521"/>
    <lineage>
        <taxon>Eukaryota</taxon>
        <taxon>Viridiplantae</taxon>
        <taxon>Streptophyta</taxon>
        <taxon>Embryophyta</taxon>
        <taxon>Tracheophyta</taxon>
        <taxon>Spermatophyta</taxon>
        <taxon>Magnoliopsida</taxon>
        <taxon>Liliopsida</taxon>
        <taxon>Poales</taxon>
        <taxon>Poaceae</taxon>
        <taxon>BOP clade</taxon>
        <taxon>Pooideae</taxon>
        <taxon>Poodae</taxon>
        <taxon>Poeae</taxon>
        <taxon>Poeae Chloroplast Group 2 (Poeae type)</taxon>
        <taxon>Loliodinae</taxon>
        <taxon>Loliinae</taxon>
        <taxon>Lolium</taxon>
    </lineage>
</organism>
<feature type="compositionally biased region" description="Acidic residues" evidence="1">
    <location>
        <begin position="482"/>
        <end position="492"/>
    </location>
</feature>
<evidence type="ECO:0000313" key="3">
    <source>
        <dbReference type="EMBL" id="KAK1663580.1"/>
    </source>
</evidence>
<evidence type="ECO:0000313" key="4">
    <source>
        <dbReference type="Proteomes" id="UP001231189"/>
    </source>
</evidence>
<protein>
    <recommendedName>
        <fullName evidence="2">DUF4216 domain-containing protein</fullName>
    </recommendedName>
</protein>
<dbReference type="PANTHER" id="PTHR48258">
    <property type="entry name" value="DUF4218 DOMAIN-CONTAINING PROTEIN-RELATED"/>
    <property type="match status" value="1"/>
</dbReference>
<evidence type="ECO:0000259" key="2">
    <source>
        <dbReference type="Pfam" id="PF13952"/>
    </source>
</evidence>
<dbReference type="PANTHER" id="PTHR48258:SF3">
    <property type="entry name" value="FK506-BINDING PROTEIN 4-LIKE ISOFORM X1"/>
    <property type="match status" value="1"/>
</dbReference>
<keyword evidence="4" id="KW-1185">Reference proteome</keyword>
<dbReference type="Pfam" id="PF13952">
    <property type="entry name" value="DUF4216"/>
    <property type="match status" value="1"/>
</dbReference>
<name>A0AAD8WKU5_LOLMU</name>
<dbReference type="Proteomes" id="UP001231189">
    <property type="component" value="Unassembled WGS sequence"/>
</dbReference>
<feature type="compositionally biased region" description="Basic and acidic residues" evidence="1">
    <location>
        <begin position="464"/>
        <end position="481"/>
    </location>
</feature>
<comment type="caution">
    <text evidence="3">The sequence shown here is derived from an EMBL/GenBank/DDBJ whole genome shotgun (WGS) entry which is preliminary data.</text>
</comment>
<feature type="region of interest" description="Disordered" evidence="1">
    <location>
        <begin position="445"/>
        <end position="492"/>
    </location>
</feature>
<dbReference type="EMBL" id="JAUUTY010000003">
    <property type="protein sequence ID" value="KAK1663580.1"/>
    <property type="molecule type" value="Genomic_DNA"/>
</dbReference>
<feature type="domain" description="DUF4216" evidence="2">
    <location>
        <begin position="295"/>
        <end position="371"/>
    </location>
</feature>
<gene>
    <name evidence="3" type="ORF">QYE76_051739</name>
</gene>
<dbReference type="InterPro" id="IPR025312">
    <property type="entry name" value="DUF4216"/>
</dbReference>
<proteinExistence type="predicted"/>
<reference evidence="3" key="1">
    <citation type="submission" date="2023-07" db="EMBL/GenBank/DDBJ databases">
        <title>A chromosome-level genome assembly of Lolium multiflorum.</title>
        <authorList>
            <person name="Chen Y."/>
            <person name="Copetti D."/>
            <person name="Kolliker R."/>
            <person name="Studer B."/>
        </authorList>
    </citation>
    <scope>NUCLEOTIDE SEQUENCE</scope>
    <source>
        <strain evidence="3">02402/16</strain>
        <tissue evidence="3">Leaf</tissue>
    </source>
</reference>
<sequence length="492" mass="56640">MADNGWMYNERVSATEKTAEWTRKTHFLVNELARGTKGLVRALCPCVRCVKRLRRGKDEMYKHLLQYGYMHGYVPEVDFDERERDRGEVMRQRLNGNEYDGIRDFLDDLVHADVPDSPPPEPEAPPEPEEPEPTAKAFYDMIAAAKKPLYEGAAISQLDAISQCLADKTRYNTTREGFEANLKTIGNMLPKDHCLPKSLHATRRMMKDLNMDYQKIDCCPKGCVLFWRQFAEDKYCPICCSREVTKYEKYDVNGFRFHTETHQKGRANPKTINTGVFTKGANNFDYYGRLQSVYELTFNRTNVQLNIVVFKCHWFDPIGGQRSDKSIGLVEVRPSTTYSGADVFVVAHQAKQVYYLPYPCQKAELKGWEVVFQVSPHGNLPIPSEDDYNNIDPVTYEGIFYQEEQDFGEYILEPFVQEDLGNDAETRGESVVDLKDISMLEKLLEANDNYDEPPPIDPSTLYSKDSDSDSDQEKEKEKETEYESESESDDGW</sequence>
<evidence type="ECO:0000256" key="1">
    <source>
        <dbReference type="SAM" id="MobiDB-lite"/>
    </source>
</evidence>
<accession>A0AAD8WKU5</accession>